<proteinExistence type="predicted"/>
<gene>
    <name evidence="1" type="ORF">DL346_19135</name>
</gene>
<dbReference type="InterPro" id="IPR025833">
    <property type="entry name" value="GDYXXLXY"/>
</dbReference>
<evidence type="ECO:0008006" key="3">
    <source>
        <dbReference type="Google" id="ProtNLM"/>
    </source>
</evidence>
<dbReference type="RefSeq" id="WP_112883773.1">
    <property type="nucleotide sequence ID" value="NZ_QLUW01000003.1"/>
</dbReference>
<evidence type="ECO:0000313" key="1">
    <source>
        <dbReference type="EMBL" id="RAP75460.1"/>
    </source>
</evidence>
<dbReference type="PROSITE" id="PS51257">
    <property type="entry name" value="PROKAR_LIPOPROTEIN"/>
    <property type="match status" value="1"/>
</dbReference>
<sequence>MNKNGNGMKKKRGFWLMLIVLLQLLFLGGIACFHYSALWVGKEITLRTVPVDPRDQLYGDYVQLNYEINTAPYSKWKGSGKEPNSGDAVYVLLTENGKDGDYEVAGVYDKKPSRSAGEVILKGRVQYTDNATMRIHYGLEQYYVEENSGKELGERAGNLLVHVKVAPWGSAVIERIEL</sequence>
<organism evidence="1 2">
    <name type="scientific">Paenibacillus montanisoli</name>
    <dbReference type="NCBI Taxonomy" id="2081970"/>
    <lineage>
        <taxon>Bacteria</taxon>
        <taxon>Bacillati</taxon>
        <taxon>Bacillota</taxon>
        <taxon>Bacilli</taxon>
        <taxon>Bacillales</taxon>
        <taxon>Paenibacillaceae</taxon>
        <taxon>Paenibacillus</taxon>
    </lineage>
</organism>
<dbReference type="Proteomes" id="UP000249260">
    <property type="component" value="Unassembled WGS sequence"/>
</dbReference>
<dbReference type="EMBL" id="QLUW01000003">
    <property type="protein sequence ID" value="RAP75460.1"/>
    <property type="molecule type" value="Genomic_DNA"/>
</dbReference>
<protein>
    <recommendedName>
        <fullName evidence="3">GDYXXLXY domain-containing protein</fullName>
    </recommendedName>
</protein>
<keyword evidence="2" id="KW-1185">Reference proteome</keyword>
<name>A0A328TYI6_9BACL</name>
<reference evidence="1 2" key="1">
    <citation type="submission" date="2018-06" db="EMBL/GenBank/DDBJ databases">
        <title>Paenibacillus montanisoli sp. nov., isolated from mountain area soil.</title>
        <authorList>
            <person name="Wu M."/>
        </authorList>
    </citation>
    <scope>NUCLEOTIDE SEQUENCE [LARGE SCALE GENOMIC DNA]</scope>
    <source>
        <strain evidence="1 2">RA17</strain>
    </source>
</reference>
<dbReference type="OrthoDB" id="4868247at2"/>
<comment type="caution">
    <text evidence="1">The sequence shown here is derived from an EMBL/GenBank/DDBJ whole genome shotgun (WGS) entry which is preliminary data.</text>
</comment>
<accession>A0A328TYI6</accession>
<evidence type="ECO:0000313" key="2">
    <source>
        <dbReference type="Proteomes" id="UP000249260"/>
    </source>
</evidence>
<dbReference type="AlphaFoldDB" id="A0A328TYI6"/>
<dbReference type="Pfam" id="PF14345">
    <property type="entry name" value="GDYXXLXY"/>
    <property type="match status" value="1"/>
</dbReference>